<evidence type="ECO:0000313" key="1">
    <source>
        <dbReference type="EMBL" id="GLR18546.1"/>
    </source>
</evidence>
<keyword evidence="2" id="KW-1185">Reference proteome</keyword>
<dbReference type="CDD" id="cd02440">
    <property type="entry name" value="AdoMet_MTases"/>
    <property type="match status" value="1"/>
</dbReference>
<evidence type="ECO:0000313" key="2">
    <source>
        <dbReference type="Proteomes" id="UP001156666"/>
    </source>
</evidence>
<name>A0AA37STH8_9BACT</name>
<proteinExistence type="predicted"/>
<reference evidence="1" key="2">
    <citation type="submission" date="2023-01" db="EMBL/GenBank/DDBJ databases">
        <title>Draft genome sequence of Portibacter lacus strain NBRC 108769.</title>
        <authorList>
            <person name="Sun Q."/>
            <person name="Mori K."/>
        </authorList>
    </citation>
    <scope>NUCLEOTIDE SEQUENCE</scope>
    <source>
        <strain evidence="1">NBRC 108769</strain>
    </source>
</reference>
<dbReference type="Gene3D" id="3.40.50.150">
    <property type="entry name" value="Vaccinia Virus protein VP39"/>
    <property type="match status" value="1"/>
</dbReference>
<organism evidence="1 2">
    <name type="scientific">Portibacter lacus</name>
    <dbReference type="NCBI Taxonomy" id="1099794"/>
    <lineage>
        <taxon>Bacteria</taxon>
        <taxon>Pseudomonadati</taxon>
        <taxon>Bacteroidota</taxon>
        <taxon>Saprospiria</taxon>
        <taxon>Saprospirales</taxon>
        <taxon>Haliscomenobacteraceae</taxon>
        <taxon>Portibacter</taxon>
    </lineage>
</organism>
<dbReference type="EMBL" id="BSOH01000021">
    <property type="protein sequence ID" value="GLR18546.1"/>
    <property type="molecule type" value="Genomic_DNA"/>
</dbReference>
<accession>A0AA37STH8</accession>
<comment type="caution">
    <text evidence="1">The sequence shown here is derived from an EMBL/GenBank/DDBJ whole genome shotgun (WGS) entry which is preliminary data.</text>
</comment>
<dbReference type="RefSeq" id="WP_235294331.1">
    <property type="nucleotide sequence ID" value="NZ_BSOH01000021.1"/>
</dbReference>
<dbReference type="SUPFAM" id="SSF53335">
    <property type="entry name" value="S-adenosyl-L-methionine-dependent methyltransferases"/>
    <property type="match status" value="1"/>
</dbReference>
<dbReference type="Proteomes" id="UP001156666">
    <property type="component" value="Unassembled WGS sequence"/>
</dbReference>
<dbReference type="InterPro" id="IPR029063">
    <property type="entry name" value="SAM-dependent_MTases_sf"/>
</dbReference>
<gene>
    <name evidence="1" type="ORF">GCM10007940_31620</name>
</gene>
<reference evidence="1" key="1">
    <citation type="journal article" date="2014" name="Int. J. Syst. Evol. Microbiol.">
        <title>Complete genome sequence of Corynebacterium casei LMG S-19264T (=DSM 44701T), isolated from a smear-ripened cheese.</title>
        <authorList>
            <consortium name="US DOE Joint Genome Institute (JGI-PGF)"/>
            <person name="Walter F."/>
            <person name="Albersmeier A."/>
            <person name="Kalinowski J."/>
            <person name="Ruckert C."/>
        </authorList>
    </citation>
    <scope>NUCLEOTIDE SEQUENCE</scope>
    <source>
        <strain evidence="1">NBRC 108769</strain>
    </source>
</reference>
<dbReference type="AlphaFoldDB" id="A0AA37STH8"/>
<protein>
    <submittedName>
        <fullName evidence="1">Phospholipid N-methyltransferase</fullName>
    </submittedName>
</protein>
<sequence length="188" mass="21427">MDNKMGTISFFKESVKNLKTIGTITRSSKFLCKGMIKHVDFDTARYIVELGAGDGVITQHILRSMHKDCKLMIFEVNEAFNEQLSEIHDDRLIIIQDSAEKLSHYLELHKFSKLDSVISAIPFVLFPEPVANSIIQACKDHLIQGGNYVQVHYSLMVKKLYENVFGNLDINWVPLNIPPAFVFVCHNN</sequence>